<dbReference type="EMBL" id="CP002582">
    <property type="protein sequence ID" value="ADZ82436.1"/>
    <property type="molecule type" value="Genomic_DNA"/>
</dbReference>
<comment type="catalytic activity">
    <reaction evidence="7 9">
        <text>N-(5-phospho-beta-D-ribosyl)anthranilate + diphosphate = 5-phospho-alpha-D-ribose 1-diphosphate + anthranilate</text>
        <dbReference type="Rhea" id="RHEA:11768"/>
        <dbReference type="ChEBI" id="CHEBI:16567"/>
        <dbReference type="ChEBI" id="CHEBI:18277"/>
        <dbReference type="ChEBI" id="CHEBI:33019"/>
        <dbReference type="ChEBI" id="CHEBI:58017"/>
        <dbReference type="EC" id="2.4.2.18"/>
    </reaction>
</comment>
<feature type="binding site" evidence="9">
    <location>
        <position position="78"/>
    </location>
    <ligand>
        <name>anthranilate</name>
        <dbReference type="ChEBI" id="CHEBI:16567"/>
        <label>1</label>
    </ligand>
</feature>
<dbReference type="Gene3D" id="1.20.970.10">
    <property type="entry name" value="Transferase, Pyrimidine Nucleoside Phosphorylase, Chain C"/>
    <property type="match status" value="1"/>
</dbReference>
<evidence type="ECO:0000259" key="10">
    <source>
        <dbReference type="Pfam" id="PF00591"/>
    </source>
</evidence>
<dbReference type="SUPFAM" id="SSF47648">
    <property type="entry name" value="Nucleoside phosphorylase/phosphoribosyltransferase N-terminal domain"/>
    <property type="match status" value="1"/>
</dbReference>
<keyword evidence="5 9" id="KW-0822">Tryptophan biosynthesis</keyword>
<dbReference type="RefSeq" id="WP_013655737.1">
    <property type="nucleotide sequence ID" value="NC_015275.1"/>
</dbReference>
<feature type="binding site" evidence="9">
    <location>
        <position position="224"/>
    </location>
    <ligand>
        <name>Mg(2+)</name>
        <dbReference type="ChEBI" id="CHEBI:18420"/>
        <label>2</label>
    </ligand>
</feature>
<evidence type="ECO:0000313" key="13">
    <source>
        <dbReference type="Proteomes" id="UP000008467"/>
    </source>
</evidence>
<dbReference type="GO" id="GO:0000162">
    <property type="term" value="P:L-tryptophan biosynthetic process"/>
    <property type="evidence" value="ECO:0007669"/>
    <property type="project" value="UniProtKB-UniRule"/>
</dbReference>
<proteinExistence type="inferred from homology"/>
<dbReference type="EC" id="2.4.2.18" evidence="9"/>
<feature type="binding site" evidence="9">
    <location>
        <begin position="106"/>
        <end position="114"/>
    </location>
    <ligand>
        <name>5-phospho-alpha-D-ribose 1-diphosphate</name>
        <dbReference type="ChEBI" id="CHEBI:58017"/>
    </ligand>
</feature>
<dbReference type="PANTHER" id="PTHR43285">
    <property type="entry name" value="ANTHRANILATE PHOSPHORIBOSYLTRANSFERASE"/>
    <property type="match status" value="1"/>
</dbReference>
<keyword evidence="2 9" id="KW-0028">Amino-acid biosynthesis</keyword>
<dbReference type="NCBIfam" id="TIGR01245">
    <property type="entry name" value="trpD"/>
    <property type="match status" value="1"/>
</dbReference>
<keyword evidence="13" id="KW-1185">Reference proteome</keyword>
<evidence type="ECO:0000256" key="1">
    <source>
        <dbReference type="ARBA" id="ARBA00004907"/>
    </source>
</evidence>
<evidence type="ECO:0000313" key="12">
    <source>
        <dbReference type="EMBL" id="ADZ82436.1"/>
    </source>
</evidence>
<evidence type="ECO:0000256" key="8">
    <source>
        <dbReference type="ARBA" id="ARBA00061188"/>
    </source>
</evidence>
<gene>
    <name evidence="9" type="primary">trpD</name>
    <name evidence="12" type="ordered locus">Clole_0703</name>
</gene>
<reference evidence="12 13" key="1">
    <citation type="journal article" date="2011" name="J. Bacteriol.">
        <title>Complete genome sequence of the cellulose-degrading bacterium Cellulosilyticum lentocellum.</title>
        <authorList>
            <consortium name="US DOE Joint Genome Institute"/>
            <person name="Miller D.A."/>
            <person name="Suen G."/>
            <person name="Bruce D."/>
            <person name="Copeland A."/>
            <person name="Cheng J.F."/>
            <person name="Detter C."/>
            <person name="Goodwin L.A."/>
            <person name="Han C.S."/>
            <person name="Hauser L.J."/>
            <person name="Land M.L."/>
            <person name="Lapidus A."/>
            <person name="Lucas S."/>
            <person name="Meincke L."/>
            <person name="Pitluck S."/>
            <person name="Tapia R."/>
            <person name="Teshima H."/>
            <person name="Woyke T."/>
            <person name="Fox B.G."/>
            <person name="Angert E.R."/>
            <person name="Currie C.R."/>
        </authorList>
    </citation>
    <scope>NUCLEOTIDE SEQUENCE [LARGE SCALE GENOMIC DNA]</scope>
    <source>
        <strain evidence="13">ATCC 49066 / DSM 5427 / NCIMB 11756 / RHM5</strain>
    </source>
</reference>
<comment type="subunit">
    <text evidence="9">Homodimer.</text>
</comment>
<feature type="binding site" evidence="9">
    <location>
        <position position="118"/>
    </location>
    <ligand>
        <name>5-phospho-alpha-D-ribose 1-diphosphate</name>
        <dbReference type="ChEBI" id="CHEBI:58017"/>
    </ligand>
</feature>
<dbReference type="GO" id="GO:0005829">
    <property type="term" value="C:cytosol"/>
    <property type="evidence" value="ECO:0007669"/>
    <property type="project" value="TreeGrafter"/>
</dbReference>
<accession>F2JNT8</accession>
<comment type="caution">
    <text evidence="9">Lacks conserved residue(s) required for the propagation of feature annotation.</text>
</comment>
<dbReference type="GO" id="GO:0000287">
    <property type="term" value="F:magnesium ion binding"/>
    <property type="evidence" value="ECO:0007669"/>
    <property type="project" value="UniProtKB-UniRule"/>
</dbReference>
<comment type="pathway">
    <text evidence="1 9">Amino-acid biosynthesis; L-tryptophan biosynthesis; L-tryptophan from chorismate: step 2/5.</text>
</comment>
<dbReference type="InterPro" id="IPR035902">
    <property type="entry name" value="Nuc_phospho_transferase"/>
</dbReference>
<feature type="domain" description="Glycosyl transferase family 3" evidence="10">
    <location>
        <begin position="71"/>
        <end position="322"/>
    </location>
</feature>
<dbReference type="PANTHER" id="PTHR43285:SF2">
    <property type="entry name" value="ANTHRANILATE PHOSPHORIBOSYLTRANSFERASE"/>
    <property type="match status" value="1"/>
</dbReference>
<organism evidence="12 13">
    <name type="scientific">Cellulosilyticum lentocellum (strain ATCC 49066 / DSM 5427 / NCIMB 11756 / RHM5)</name>
    <name type="common">Clostridium lentocellum</name>
    <dbReference type="NCBI Taxonomy" id="642492"/>
    <lineage>
        <taxon>Bacteria</taxon>
        <taxon>Bacillati</taxon>
        <taxon>Bacillota</taxon>
        <taxon>Clostridia</taxon>
        <taxon>Lachnospirales</taxon>
        <taxon>Cellulosilyticaceae</taxon>
        <taxon>Cellulosilyticum</taxon>
    </lineage>
</organism>
<comment type="similarity">
    <text evidence="9">Belongs to the anthranilate phosphoribosyltransferase family.</text>
</comment>
<sequence>MNEIAKKVLEGKNLSIEEATLAMDWIMSGEASEAQIGSYLTALRMKGETIEEITGSAKGMREKCLQLKGEGNLIDIVGTGGDCTNTFNVSTVASLVVAAAGIQVAKHGNRSVSSKCGSADVLEALGVKLDLTKEQNEEVLKEIGICFMFAPVYHSAMKYVAKTRKDLGVRTIFNILGPLANPAYANLQVMGVYDEALVEPMAKVLFNLGVKRAMVVHGEDGVDEVSISGKTKVCEVREGKLTCYSIDPISLGLSVAPLSEVTGGGAEENKAIALSILKGEKGPKRDMVALNAGVALYTALENQDLKSCISLAEELIDSGKAMEKLEAFINATQSFVKEAI</sequence>
<evidence type="ECO:0000256" key="6">
    <source>
        <dbReference type="ARBA" id="ARBA00023141"/>
    </source>
</evidence>
<dbReference type="Pfam" id="PF00591">
    <property type="entry name" value="Glycos_transf_3"/>
    <property type="match status" value="1"/>
</dbReference>
<dbReference type="InterPro" id="IPR000312">
    <property type="entry name" value="Glycosyl_Trfase_fam3"/>
</dbReference>
<dbReference type="GO" id="GO:0004048">
    <property type="term" value="F:anthranilate phosphoribosyltransferase activity"/>
    <property type="evidence" value="ECO:0007669"/>
    <property type="project" value="UniProtKB-UniRule"/>
</dbReference>
<feature type="binding site" evidence="9">
    <location>
        <position position="164"/>
    </location>
    <ligand>
        <name>anthranilate</name>
        <dbReference type="ChEBI" id="CHEBI:16567"/>
        <label>2</label>
    </ligand>
</feature>
<comment type="function">
    <text evidence="9">Catalyzes the transfer of the phosphoribosyl group of 5-phosphorylribose-1-pyrophosphate (PRPP) to anthranilate to yield N-(5'-phosphoribosyl)-anthranilate (PRA).</text>
</comment>
<dbReference type="FunFam" id="3.40.1030.10:FF:000002">
    <property type="entry name" value="Anthranilate phosphoribosyltransferase"/>
    <property type="match status" value="1"/>
</dbReference>
<protein>
    <recommendedName>
        <fullName evidence="9">Anthranilate phosphoribosyltransferase</fullName>
        <ecNumber evidence="9">2.4.2.18</ecNumber>
    </recommendedName>
</protein>
<dbReference type="STRING" id="642492.Clole_0703"/>
<dbReference type="KEGG" id="cle:Clole_0703"/>
<dbReference type="HAMAP" id="MF_00211">
    <property type="entry name" value="TrpD"/>
    <property type="match status" value="1"/>
</dbReference>
<dbReference type="InterPro" id="IPR005940">
    <property type="entry name" value="Anthranilate_Pribosyl_Tfrase"/>
</dbReference>
<dbReference type="InterPro" id="IPR036320">
    <property type="entry name" value="Glycosyl_Trfase_fam3_N_dom_sf"/>
</dbReference>
<evidence type="ECO:0000256" key="7">
    <source>
        <dbReference type="ARBA" id="ARBA00052328"/>
    </source>
</evidence>
<evidence type="ECO:0000256" key="5">
    <source>
        <dbReference type="ARBA" id="ARBA00022822"/>
    </source>
</evidence>
<keyword evidence="3 9" id="KW-0328">Glycosyltransferase</keyword>
<comment type="similarity">
    <text evidence="8">In the C-terminal section; belongs to the anthranilate phosphoribosyltransferase family.</text>
</comment>
<dbReference type="AlphaFoldDB" id="F2JNT8"/>
<feature type="binding site" evidence="9">
    <location>
        <position position="86"/>
    </location>
    <ligand>
        <name>5-phospho-alpha-D-ribose 1-diphosphate</name>
        <dbReference type="ChEBI" id="CHEBI:58017"/>
    </ligand>
</feature>
<feature type="binding site" evidence="9">
    <location>
        <position position="224"/>
    </location>
    <ligand>
        <name>Mg(2+)</name>
        <dbReference type="ChEBI" id="CHEBI:18420"/>
        <label>1</label>
    </ligand>
</feature>
<feature type="binding site" evidence="9">
    <location>
        <position position="78"/>
    </location>
    <ligand>
        <name>5-phospho-alpha-D-ribose 1-diphosphate</name>
        <dbReference type="ChEBI" id="CHEBI:58017"/>
    </ligand>
</feature>
<feature type="binding site" evidence="9">
    <location>
        <position position="109"/>
    </location>
    <ligand>
        <name>anthranilate</name>
        <dbReference type="ChEBI" id="CHEBI:16567"/>
        <label>1</label>
    </ligand>
</feature>
<dbReference type="eggNOG" id="COG0547">
    <property type="taxonomic scope" value="Bacteria"/>
</dbReference>
<dbReference type="Pfam" id="PF02885">
    <property type="entry name" value="Glycos_trans_3N"/>
    <property type="match status" value="1"/>
</dbReference>
<feature type="binding site" evidence="9">
    <location>
        <begin position="88"/>
        <end position="91"/>
    </location>
    <ligand>
        <name>5-phospho-alpha-D-ribose 1-diphosphate</name>
        <dbReference type="ChEBI" id="CHEBI:58017"/>
    </ligand>
</feature>
<feature type="binding site" evidence="9">
    <location>
        <position position="223"/>
    </location>
    <ligand>
        <name>Mg(2+)</name>
        <dbReference type="ChEBI" id="CHEBI:18420"/>
        <label>2</label>
    </ligand>
</feature>
<dbReference type="HOGENOM" id="CLU_034315_2_1_9"/>
<dbReference type="UniPathway" id="UPA00035">
    <property type="reaction ID" value="UER00041"/>
</dbReference>
<dbReference type="Proteomes" id="UP000008467">
    <property type="component" value="Chromosome"/>
</dbReference>
<evidence type="ECO:0000256" key="3">
    <source>
        <dbReference type="ARBA" id="ARBA00022676"/>
    </source>
</evidence>
<feature type="binding site" evidence="9">
    <location>
        <position position="90"/>
    </location>
    <ligand>
        <name>Mg(2+)</name>
        <dbReference type="ChEBI" id="CHEBI:18420"/>
        <label>1</label>
    </ligand>
</feature>
<evidence type="ECO:0000256" key="9">
    <source>
        <dbReference type="HAMAP-Rule" id="MF_00211"/>
    </source>
</evidence>
<keyword evidence="4 9" id="KW-0808">Transferase</keyword>
<name>F2JNT8_CELLD</name>
<keyword evidence="9" id="KW-0460">Magnesium</keyword>
<feature type="domain" description="Glycosyl transferase family 3 N-terminal" evidence="11">
    <location>
        <begin position="3"/>
        <end position="64"/>
    </location>
</feature>
<evidence type="ECO:0000256" key="2">
    <source>
        <dbReference type="ARBA" id="ARBA00022605"/>
    </source>
</evidence>
<feature type="binding site" evidence="9">
    <location>
        <begin position="81"/>
        <end position="82"/>
    </location>
    <ligand>
        <name>5-phospho-alpha-D-ribose 1-diphosphate</name>
        <dbReference type="ChEBI" id="CHEBI:58017"/>
    </ligand>
</feature>
<keyword evidence="6 9" id="KW-0057">Aromatic amino acid biosynthesis</keyword>
<evidence type="ECO:0000256" key="4">
    <source>
        <dbReference type="ARBA" id="ARBA00022679"/>
    </source>
</evidence>
<dbReference type="SUPFAM" id="SSF52418">
    <property type="entry name" value="Nucleoside phosphorylase/phosphoribosyltransferase catalytic domain"/>
    <property type="match status" value="1"/>
</dbReference>
<keyword evidence="9" id="KW-0479">Metal-binding</keyword>
<evidence type="ECO:0000259" key="11">
    <source>
        <dbReference type="Pfam" id="PF02885"/>
    </source>
</evidence>
<comment type="cofactor">
    <cofactor evidence="9">
        <name>Mg(2+)</name>
        <dbReference type="ChEBI" id="CHEBI:18420"/>
    </cofactor>
    <text evidence="9">Binds 2 magnesium ions per monomer.</text>
</comment>
<dbReference type="Gene3D" id="3.40.1030.10">
    <property type="entry name" value="Nucleoside phosphorylase/phosphoribosyltransferase catalytic domain"/>
    <property type="match status" value="1"/>
</dbReference>
<dbReference type="InterPro" id="IPR017459">
    <property type="entry name" value="Glycosyl_Trfase_fam3_N_dom"/>
</dbReference>